<dbReference type="PANTHER" id="PTHR24276">
    <property type="entry name" value="POLYSERASE-RELATED"/>
    <property type="match status" value="1"/>
</dbReference>
<dbReference type="SMART" id="SM00020">
    <property type="entry name" value="Tryp_SPc"/>
    <property type="match status" value="1"/>
</dbReference>
<feature type="domain" description="Peptidase S1" evidence="7">
    <location>
        <begin position="93"/>
        <end position="317"/>
    </location>
</feature>
<dbReference type="InterPro" id="IPR001254">
    <property type="entry name" value="Trypsin_dom"/>
</dbReference>
<evidence type="ECO:0000256" key="5">
    <source>
        <dbReference type="ARBA" id="ARBA00024195"/>
    </source>
</evidence>
<evidence type="ECO:0000256" key="4">
    <source>
        <dbReference type="ARBA" id="ARBA00023157"/>
    </source>
</evidence>
<dbReference type="VEuPathDB" id="VectorBase:AFAF014469"/>
<dbReference type="Gene3D" id="2.40.10.10">
    <property type="entry name" value="Trypsin-like serine proteases"/>
    <property type="match status" value="1"/>
</dbReference>
<dbReference type="GO" id="GO:0006508">
    <property type="term" value="P:proteolysis"/>
    <property type="evidence" value="ECO:0007669"/>
    <property type="project" value="UniProtKB-KW"/>
</dbReference>
<feature type="transmembrane region" description="Helical" evidence="6">
    <location>
        <begin position="32"/>
        <end position="54"/>
    </location>
</feature>
<comment type="similarity">
    <text evidence="5">Belongs to the peptidase S1 family. CLIP subfamily.</text>
</comment>
<dbReference type="PROSITE" id="PS50240">
    <property type="entry name" value="TRYPSIN_DOM"/>
    <property type="match status" value="1"/>
</dbReference>
<protein>
    <recommendedName>
        <fullName evidence="7">Peptidase S1 domain-containing protein</fullName>
    </recommendedName>
</protein>
<dbReference type="Proteomes" id="UP000075886">
    <property type="component" value="Unassembled WGS sequence"/>
</dbReference>
<reference evidence="8" key="2">
    <citation type="submission" date="2020-05" db="UniProtKB">
        <authorList>
            <consortium name="EnsemblMetazoa"/>
        </authorList>
    </citation>
    <scope>IDENTIFICATION</scope>
    <source>
        <strain evidence="8">FAR1</strain>
    </source>
</reference>
<sequence>MGRQAKASANCQSLTDATFAVRMRCIFSAVRWTGIASVIAIVITICCTDSIFAYSTGSVPLEIVLARINRVPPHSVSHAVLAMGDEGKRGPRIVGGSKTTIEDVPYQVSLRYYTRHICGGSIISYQWVLTAAHCLDWYPKNNEISVRTGSTYHAAGGLLHEVFHYHLHERYDAQEFQWDVATVRVRTPMVGLGRGAIALPSLGSHGWSNETSVTVTGWGYSTTKGKVVNDLQLVRLTVVSRETCNRTWTGYITEDMICAGGIGVDACDGDSGGPAVQDGVQYGIISWGAIDCGNGLPGVFTNLAHPSVRDFIRRTTMV</sequence>
<dbReference type="PRINTS" id="PR00722">
    <property type="entry name" value="CHYMOTRYPSIN"/>
</dbReference>
<name>A0A182QPU8_9DIPT</name>
<organism evidence="8 9">
    <name type="scientific">Anopheles farauti</name>
    <dbReference type="NCBI Taxonomy" id="69004"/>
    <lineage>
        <taxon>Eukaryota</taxon>
        <taxon>Metazoa</taxon>
        <taxon>Ecdysozoa</taxon>
        <taxon>Arthropoda</taxon>
        <taxon>Hexapoda</taxon>
        <taxon>Insecta</taxon>
        <taxon>Pterygota</taxon>
        <taxon>Neoptera</taxon>
        <taxon>Endopterygota</taxon>
        <taxon>Diptera</taxon>
        <taxon>Nematocera</taxon>
        <taxon>Culicoidea</taxon>
        <taxon>Culicidae</taxon>
        <taxon>Anophelinae</taxon>
        <taxon>Anopheles</taxon>
    </lineage>
</organism>
<dbReference type="EMBL" id="AXCN02001508">
    <property type="status" value="NOT_ANNOTATED_CDS"/>
    <property type="molecule type" value="Genomic_DNA"/>
</dbReference>
<dbReference type="PROSITE" id="PS00134">
    <property type="entry name" value="TRYPSIN_HIS"/>
    <property type="match status" value="1"/>
</dbReference>
<keyword evidence="9" id="KW-1185">Reference proteome</keyword>
<evidence type="ECO:0000256" key="3">
    <source>
        <dbReference type="ARBA" id="ARBA00022825"/>
    </source>
</evidence>
<dbReference type="SUPFAM" id="SSF50494">
    <property type="entry name" value="Trypsin-like serine proteases"/>
    <property type="match status" value="1"/>
</dbReference>
<dbReference type="InterPro" id="IPR050430">
    <property type="entry name" value="Peptidase_S1"/>
</dbReference>
<proteinExistence type="inferred from homology"/>
<accession>A0A182QPU8</accession>
<dbReference type="CDD" id="cd00190">
    <property type="entry name" value="Tryp_SPc"/>
    <property type="match status" value="1"/>
</dbReference>
<dbReference type="InterPro" id="IPR009003">
    <property type="entry name" value="Peptidase_S1_PA"/>
</dbReference>
<reference evidence="9" key="1">
    <citation type="submission" date="2014-01" db="EMBL/GenBank/DDBJ databases">
        <title>The Genome Sequence of Anopheles farauti FAR1 (V2).</title>
        <authorList>
            <consortium name="The Broad Institute Genomics Platform"/>
            <person name="Neafsey D.E."/>
            <person name="Besansky N."/>
            <person name="Howell P."/>
            <person name="Walton C."/>
            <person name="Young S.K."/>
            <person name="Zeng Q."/>
            <person name="Gargeya S."/>
            <person name="Fitzgerald M."/>
            <person name="Haas B."/>
            <person name="Abouelleil A."/>
            <person name="Allen A.W."/>
            <person name="Alvarado L."/>
            <person name="Arachchi H.M."/>
            <person name="Berlin A.M."/>
            <person name="Chapman S.B."/>
            <person name="Gainer-Dewar J."/>
            <person name="Goldberg J."/>
            <person name="Griggs A."/>
            <person name="Gujja S."/>
            <person name="Hansen M."/>
            <person name="Howarth C."/>
            <person name="Imamovic A."/>
            <person name="Ireland A."/>
            <person name="Larimer J."/>
            <person name="McCowan C."/>
            <person name="Murphy C."/>
            <person name="Pearson M."/>
            <person name="Poon T.W."/>
            <person name="Priest M."/>
            <person name="Roberts A."/>
            <person name="Saif S."/>
            <person name="Shea T."/>
            <person name="Sisk P."/>
            <person name="Sykes S."/>
            <person name="Wortman J."/>
            <person name="Nusbaum C."/>
            <person name="Birren B."/>
        </authorList>
    </citation>
    <scope>NUCLEOTIDE SEQUENCE [LARGE SCALE GENOMIC DNA]</scope>
    <source>
        <strain evidence="9">FAR1</strain>
    </source>
</reference>
<evidence type="ECO:0000256" key="2">
    <source>
        <dbReference type="ARBA" id="ARBA00022801"/>
    </source>
</evidence>
<keyword evidence="4" id="KW-1015">Disulfide bond</keyword>
<keyword evidence="6" id="KW-1133">Transmembrane helix</keyword>
<dbReference type="InterPro" id="IPR043504">
    <property type="entry name" value="Peptidase_S1_PA_chymotrypsin"/>
</dbReference>
<dbReference type="PANTHER" id="PTHR24276:SF91">
    <property type="entry name" value="AT26814P-RELATED"/>
    <property type="match status" value="1"/>
</dbReference>
<keyword evidence="6" id="KW-0472">Membrane</keyword>
<dbReference type="InterPro" id="IPR001314">
    <property type="entry name" value="Peptidase_S1A"/>
</dbReference>
<evidence type="ECO:0000256" key="6">
    <source>
        <dbReference type="SAM" id="Phobius"/>
    </source>
</evidence>
<evidence type="ECO:0000313" key="8">
    <source>
        <dbReference type="EnsemblMetazoa" id="AFAF014469-PA"/>
    </source>
</evidence>
<dbReference type="InterPro" id="IPR018114">
    <property type="entry name" value="TRYPSIN_HIS"/>
</dbReference>
<dbReference type="Pfam" id="PF00089">
    <property type="entry name" value="Trypsin"/>
    <property type="match status" value="1"/>
</dbReference>
<keyword evidence="3" id="KW-0720">Serine protease</keyword>
<keyword evidence="2" id="KW-0378">Hydrolase</keyword>
<dbReference type="EnsemblMetazoa" id="AFAF014469-RA">
    <property type="protein sequence ID" value="AFAF014469-PA"/>
    <property type="gene ID" value="AFAF014469"/>
</dbReference>
<keyword evidence="1" id="KW-0645">Protease</keyword>
<dbReference type="STRING" id="69004.A0A182QPU8"/>
<evidence type="ECO:0000256" key="1">
    <source>
        <dbReference type="ARBA" id="ARBA00022670"/>
    </source>
</evidence>
<evidence type="ECO:0000259" key="7">
    <source>
        <dbReference type="PROSITE" id="PS50240"/>
    </source>
</evidence>
<keyword evidence="6" id="KW-0812">Transmembrane</keyword>
<dbReference type="GO" id="GO:0004252">
    <property type="term" value="F:serine-type endopeptidase activity"/>
    <property type="evidence" value="ECO:0007669"/>
    <property type="project" value="InterPro"/>
</dbReference>
<dbReference type="AlphaFoldDB" id="A0A182QPU8"/>
<dbReference type="FunFam" id="2.40.10.10:FF:000034">
    <property type="entry name" value="Eupolytin"/>
    <property type="match status" value="1"/>
</dbReference>
<evidence type="ECO:0000313" key="9">
    <source>
        <dbReference type="Proteomes" id="UP000075886"/>
    </source>
</evidence>